<dbReference type="PANTHER" id="PTHR44154:SF1">
    <property type="entry name" value="QUINONE OXIDOREDUCTASE"/>
    <property type="match status" value="1"/>
</dbReference>
<dbReference type="InterPro" id="IPR011032">
    <property type="entry name" value="GroES-like_sf"/>
</dbReference>
<dbReference type="InterPro" id="IPR020843">
    <property type="entry name" value="ER"/>
</dbReference>
<dbReference type="InterPro" id="IPR036291">
    <property type="entry name" value="NAD(P)-bd_dom_sf"/>
</dbReference>
<dbReference type="Pfam" id="PF08240">
    <property type="entry name" value="ADH_N"/>
    <property type="match status" value="1"/>
</dbReference>
<dbReference type="CDD" id="cd08253">
    <property type="entry name" value="zeta_crystallin"/>
    <property type="match status" value="1"/>
</dbReference>
<feature type="domain" description="Enoyl reductase (ER)" evidence="2">
    <location>
        <begin position="10"/>
        <end position="327"/>
    </location>
</feature>
<dbReference type="PANTHER" id="PTHR44154">
    <property type="entry name" value="QUINONE OXIDOREDUCTASE"/>
    <property type="match status" value="1"/>
</dbReference>
<accession>A0ABX0DH45</accession>
<dbReference type="InterPro" id="IPR013149">
    <property type="entry name" value="ADH-like_C"/>
</dbReference>
<dbReference type="Pfam" id="PF00107">
    <property type="entry name" value="ADH_zinc_N"/>
    <property type="match status" value="1"/>
</dbReference>
<dbReference type="Gene3D" id="3.40.50.720">
    <property type="entry name" value="NAD(P)-binding Rossmann-like Domain"/>
    <property type="match status" value="1"/>
</dbReference>
<evidence type="ECO:0000256" key="1">
    <source>
        <dbReference type="ARBA" id="ARBA00022857"/>
    </source>
</evidence>
<sequence>MQAAFFRATGGPEVIEHGLVPRPVPAPGSVLVRVAATAVNHVDTFVRSGKYATELAFPQAAGRDLVGVVEETDPAGDPGFARGDAVWSNSMGFGGRPGAAARFAAVPRDRLYRLPDGVDPVQAAAVLHAGATAYLALHVHGDVQGGDTVFVGGAAGGVGSALLVQAVRAGARVVVSARATDLEYCRSLGASAAIDYASPDFAARLRGAVADASGGRGLDIHIETSGRHQLELAVDLLALRGRIIALSGLAATNQVPLGRLYTRDGSIRGFAISNATVAELAAAAGAVNELLEDGSLRARDVTVLPLSAAASAHASLESGTARGKLVLVPQ</sequence>
<dbReference type="SMART" id="SM00829">
    <property type="entry name" value="PKS_ER"/>
    <property type="match status" value="1"/>
</dbReference>
<dbReference type="SUPFAM" id="SSF51735">
    <property type="entry name" value="NAD(P)-binding Rossmann-fold domains"/>
    <property type="match status" value="1"/>
</dbReference>
<dbReference type="InterPro" id="IPR051603">
    <property type="entry name" value="Zinc-ADH_QOR/CCCR"/>
</dbReference>
<dbReference type="SUPFAM" id="SSF50129">
    <property type="entry name" value="GroES-like"/>
    <property type="match status" value="1"/>
</dbReference>
<comment type="caution">
    <text evidence="3">The sequence shown here is derived from an EMBL/GenBank/DDBJ whole genome shotgun (WGS) entry which is preliminary data.</text>
</comment>
<keyword evidence="4" id="KW-1185">Reference proteome</keyword>
<gene>
    <name evidence="3" type="ORF">G6N77_16825</name>
</gene>
<proteinExistence type="predicted"/>
<evidence type="ECO:0000313" key="4">
    <source>
        <dbReference type="Proteomes" id="UP000479226"/>
    </source>
</evidence>
<protein>
    <submittedName>
        <fullName evidence="3">NADPH:quinone reductase</fullName>
    </submittedName>
</protein>
<evidence type="ECO:0000259" key="2">
    <source>
        <dbReference type="SMART" id="SM00829"/>
    </source>
</evidence>
<organism evidence="3 4">
    <name type="scientific">Arthrobacter silviterrae</name>
    <dbReference type="NCBI Taxonomy" id="2026658"/>
    <lineage>
        <taxon>Bacteria</taxon>
        <taxon>Bacillati</taxon>
        <taxon>Actinomycetota</taxon>
        <taxon>Actinomycetes</taxon>
        <taxon>Micrococcales</taxon>
        <taxon>Micrococcaceae</taxon>
        <taxon>Arthrobacter</taxon>
    </lineage>
</organism>
<dbReference type="InterPro" id="IPR013154">
    <property type="entry name" value="ADH-like_N"/>
</dbReference>
<evidence type="ECO:0000313" key="3">
    <source>
        <dbReference type="EMBL" id="NGN85110.1"/>
    </source>
</evidence>
<dbReference type="Gene3D" id="3.90.180.10">
    <property type="entry name" value="Medium-chain alcohol dehydrogenases, catalytic domain"/>
    <property type="match status" value="1"/>
</dbReference>
<name>A0ABX0DH45_9MICC</name>
<dbReference type="Proteomes" id="UP000479226">
    <property type="component" value="Unassembled WGS sequence"/>
</dbReference>
<reference evidence="3 4" key="1">
    <citation type="submission" date="2020-02" db="EMBL/GenBank/DDBJ databases">
        <title>Genome sequence of the type strain DSM 27180 of Arthrobacter silviterrae.</title>
        <authorList>
            <person name="Gao J."/>
            <person name="Sun J."/>
        </authorList>
    </citation>
    <scope>NUCLEOTIDE SEQUENCE [LARGE SCALE GENOMIC DNA]</scope>
    <source>
        <strain evidence="3 4">DSM 27180</strain>
    </source>
</reference>
<keyword evidence="1" id="KW-0521">NADP</keyword>
<dbReference type="EMBL" id="JAAKZI010000037">
    <property type="protein sequence ID" value="NGN85110.1"/>
    <property type="molecule type" value="Genomic_DNA"/>
</dbReference>